<feature type="compositionally biased region" description="Polar residues" evidence="1">
    <location>
        <begin position="13"/>
        <end position="26"/>
    </location>
</feature>
<proteinExistence type="predicted"/>
<evidence type="ECO:0000256" key="1">
    <source>
        <dbReference type="SAM" id="MobiDB-lite"/>
    </source>
</evidence>
<evidence type="ECO:0000313" key="4">
    <source>
        <dbReference type="Proteomes" id="UP000693981"/>
    </source>
</evidence>
<name>A0A8T1WPD6_9STRA</name>
<dbReference type="EMBL" id="JAGDFL010000216">
    <property type="protein sequence ID" value="KAG7395276.1"/>
    <property type="molecule type" value="Genomic_DNA"/>
</dbReference>
<feature type="transmembrane region" description="Helical" evidence="2">
    <location>
        <begin position="165"/>
        <end position="186"/>
    </location>
</feature>
<evidence type="ECO:0000256" key="2">
    <source>
        <dbReference type="SAM" id="Phobius"/>
    </source>
</evidence>
<keyword evidence="2" id="KW-0472">Membrane</keyword>
<protein>
    <submittedName>
        <fullName evidence="3">Uncharacterized protein</fullName>
    </submittedName>
</protein>
<feature type="region of interest" description="Disordered" evidence="1">
    <location>
        <begin position="1"/>
        <end position="26"/>
    </location>
</feature>
<reference evidence="3" key="1">
    <citation type="submission" date="2021-02" db="EMBL/GenBank/DDBJ databases">
        <authorList>
            <person name="Palmer J.M."/>
        </authorList>
    </citation>
    <scope>NUCLEOTIDE SEQUENCE</scope>
    <source>
        <strain evidence="3">SCRP23</strain>
    </source>
</reference>
<accession>A0A8T1WPD6</accession>
<gene>
    <name evidence="3" type="ORF">PHYBOEH_003983</name>
</gene>
<dbReference type="Proteomes" id="UP000693981">
    <property type="component" value="Unassembled WGS sequence"/>
</dbReference>
<dbReference type="OrthoDB" id="164578at2759"/>
<feature type="transmembrane region" description="Helical" evidence="2">
    <location>
        <begin position="125"/>
        <end position="153"/>
    </location>
</feature>
<evidence type="ECO:0000313" key="3">
    <source>
        <dbReference type="EMBL" id="KAG7395276.1"/>
    </source>
</evidence>
<keyword evidence="4" id="KW-1185">Reference proteome</keyword>
<keyword evidence="2" id="KW-1133">Transmembrane helix</keyword>
<organism evidence="3 4">
    <name type="scientific">Phytophthora boehmeriae</name>
    <dbReference type="NCBI Taxonomy" id="109152"/>
    <lineage>
        <taxon>Eukaryota</taxon>
        <taxon>Sar</taxon>
        <taxon>Stramenopiles</taxon>
        <taxon>Oomycota</taxon>
        <taxon>Peronosporomycetes</taxon>
        <taxon>Peronosporales</taxon>
        <taxon>Peronosporaceae</taxon>
        <taxon>Phytophthora</taxon>
    </lineage>
</organism>
<feature type="compositionally biased region" description="Basic and acidic residues" evidence="1">
    <location>
        <begin position="1"/>
        <end position="12"/>
    </location>
</feature>
<dbReference type="AlphaFoldDB" id="A0A8T1WPD6"/>
<feature type="transmembrane region" description="Helical" evidence="2">
    <location>
        <begin position="78"/>
        <end position="105"/>
    </location>
</feature>
<keyword evidence="2" id="KW-0812">Transmembrane</keyword>
<sequence>MLATEELDRSDIISHTTQGDSVPRMSTQAQCSGGVTGLVLLQSAGSVQPDDIAGDTKMLESGGNTQALLRLNVRWVRLLIVTATVGIVMTIVLLLCSAGGLTLSTKHGNLTDGEQKLLLDTYNSVSGAMVSAMLAPIEAVLAMLAAVASLTFLSEITLQRGLQSYCVAMAMGTAVSFLVTNGLSALNVQLVPGDVIATITSADLSLTTDVVDYQPASATNGSLLTTWDQ</sequence>
<comment type="caution">
    <text evidence="3">The sequence shown here is derived from an EMBL/GenBank/DDBJ whole genome shotgun (WGS) entry which is preliminary data.</text>
</comment>